<name>A0A4R5Y0F2_9MICC</name>
<evidence type="ECO:0000259" key="6">
    <source>
        <dbReference type="Pfam" id="PF05175"/>
    </source>
</evidence>
<keyword evidence="3" id="KW-0808">Transferase</keyword>
<evidence type="ECO:0000256" key="1">
    <source>
        <dbReference type="ARBA" id="ARBA00012771"/>
    </source>
</evidence>
<evidence type="ECO:0000256" key="3">
    <source>
        <dbReference type="ARBA" id="ARBA00022679"/>
    </source>
</evidence>
<reference evidence="7 8" key="1">
    <citation type="submission" date="2019-03" db="EMBL/GenBank/DDBJ databases">
        <title>Genome Sequencing and Assembly of Various Microbes Isolated from Partially Reclaimed Soil and Acid Mine Drainage (AMD) Site.</title>
        <authorList>
            <person name="Steinbock B."/>
            <person name="Bechtold R."/>
            <person name="Sevigny J.L."/>
            <person name="Thomas D."/>
            <person name="Cuthill L.R."/>
            <person name="Aveiro Johannsen E.J."/>
            <person name="Thomas K."/>
            <person name="Ghosh A."/>
        </authorList>
    </citation>
    <scope>NUCLEOTIDE SEQUENCE [LARGE SCALE GENOMIC DNA]</scope>
    <source>
        <strain evidence="7 8">S-A1</strain>
    </source>
</reference>
<dbReference type="PANTHER" id="PTHR18895:SF74">
    <property type="entry name" value="MTRF1L RELEASE FACTOR GLUTAMINE METHYLTRANSFERASE"/>
    <property type="match status" value="1"/>
</dbReference>
<dbReference type="OrthoDB" id="9800643at2"/>
<dbReference type="GO" id="GO:0102559">
    <property type="term" value="F:peptide chain release factor N(5)-glutamine methyltransferase activity"/>
    <property type="evidence" value="ECO:0007669"/>
    <property type="project" value="UniProtKB-EC"/>
</dbReference>
<accession>A0A4R5Y0F2</accession>
<protein>
    <recommendedName>
        <fullName evidence="1">peptide chain release factor N(5)-glutamine methyltransferase</fullName>
        <ecNumber evidence="1">2.1.1.297</ecNumber>
    </recommendedName>
</protein>
<comment type="caution">
    <text evidence="7">The sequence shown here is derived from an EMBL/GenBank/DDBJ whole genome shotgun (WGS) entry which is preliminary data.</text>
</comment>
<organism evidence="7 8">
    <name type="scientific">Arthrobacter nitrophenolicus</name>
    <dbReference type="NCBI Taxonomy" id="683150"/>
    <lineage>
        <taxon>Bacteria</taxon>
        <taxon>Bacillati</taxon>
        <taxon>Actinomycetota</taxon>
        <taxon>Actinomycetes</taxon>
        <taxon>Micrococcales</taxon>
        <taxon>Micrococcaceae</taxon>
        <taxon>Arthrobacter</taxon>
    </lineage>
</organism>
<dbReference type="NCBIfam" id="TIGR03704">
    <property type="entry name" value="PrmC_rel_meth"/>
    <property type="match status" value="1"/>
</dbReference>
<dbReference type="Gene3D" id="3.40.50.150">
    <property type="entry name" value="Vaccinia Virus protein VP39"/>
    <property type="match status" value="1"/>
</dbReference>
<dbReference type="AlphaFoldDB" id="A0A4R5Y0F2"/>
<evidence type="ECO:0000256" key="2">
    <source>
        <dbReference type="ARBA" id="ARBA00022603"/>
    </source>
</evidence>
<dbReference type="SUPFAM" id="SSF53335">
    <property type="entry name" value="S-adenosyl-L-methionine-dependent methyltransferases"/>
    <property type="match status" value="1"/>
</dbReference>
<keyword evidence="4" id="KW-0949">S-adenosyl-L-methionine</keyword>
<dbReference type="STRING" id="683150.G205_10847"/>
<dbReference type="PANTHER" id="PTHR18895">
    <property type="entry name" value="HEMK METHYLTRANSFERASE"/>
    <property type="match status" value="1"/>
</dbReference>
<dbReference type="InterPro" id="IPR050320">
    <property type="entry name" value="N5-glutamine_MTase"/>
</dbReference>
<dbReference type="Proteomes" id="UP000294621">
    <property type="component" value="Unassembled WGS sequence"/>
</dbReference>
<dbReference type="CDD" id="cd02440">
    <property type="entry name" value="AdoMet_MTases"/>
    <property type="match status" value="1"/>
</dbReference>
<dbReference type="InterPro" id="IPR007848">
    <property type="entry name" value="Small_mtfrase_dom"/>
</dbReference>
<dbReference type="GO" id="GO:0032259">
    <property type="term" value="P:methylation"/>
    <property type="evidence" value="ECO:0007669"/>
    <property type="project" value="UniProtKB-KW"/>
</dbReference>
<gene>
    <name evidence="7" type="ORF">E2R57_12020</name>
</gene>
<evidence type="ECO:0000256" key="5">
    <source>
        <dbReference type="ARBA" id="ARBA00048391"/>
    </source>
</evidence>
<keyword evidence="2" id="KW-0489">Methyltransferase</keyword>
<feature type="domain" description="Methyltransferase small" evidence="6">
    <location>
        <begin position="126"/>
        <end position="186"/>
    </location>
</feature>
<dbReference type="Pfam" id="PF05175">
    <property type="entry name" value="MTS"/>
    <property type="match status" value="1"/>
</dbReference>
<comment type="catalytic activity">
    <reaction evidence="5">
        <text>L-glutaminyl-[peptide chain release factor] + S-adenosyl-L-methionine = N(5)-methyl-L-glutaminyl-[peptide chain release factor] + S-adenosyl-L-homocysteine + H(+)</text>
        <dbReference type="Rhea" id="RHEA:42896"/>
        <dbReference type="Rhea" id="RHEA-COMP:10271"/>
        <dbReference type="Rhea" id="RHEA-COMP:10272"/>
        <dbReference type="ChEBI" id="CHEBI:15378"/>
        <dbReference type="ChEBI" id="CHEBI:30011"/>
        <dbReference type="ChEBI" id="CHEBI:57856"/>
        <dbReference type="ChEBI" id="CHEBI:59789"/>
        <dbReference type="ChEBI" id="CHEBI:61891"/>
        <dbReference type="EC" id="2.1.1.297"/>
    </reaction>
</comment>
<dbReference type="NCBIfam" id="TIGR00536">
    <property type="entry name" value="hemK_fam"/>
    <property type="match status" value="1"/>
</dbReference>
<dbReference type="EMBL" id="SMZQ01000006">
    <property type="protein sequence ID" value="TDL36672.1"/>
    <property type="molecule type" value="Genomic_DNA"/>
</dbReference>
<dbReference type="InterPro" id="IPR004556">
    <property type="entry name" value="HemK-like"/>
</dbReference>
<proteinExistence type="predicted"/>
<sequence length="293" mass="30364">MPPAEWFPAPAVSPPASLTFAGIVSALRGAGCVFAEEEAALLMAECSGPAELARGVQRRRAGHPLEYVLGWAEFFGQRIEVGQGVFVPRRRTELLVQTALELLAPTGHALSISVPSGHALSSSVPSSVVVDLCCGSGAVGAALLAMHPKLELHAADLDPAAVAYARRNVGKMGGRVHEGDLFAALPVSLRGRVQVLAVNAPYVPSDAIRTMPPEARLHEPRLSLDGGPDGLDIHRLVAASAPGWLRAGGHLLVETSEQQAAGTESIVAATGLAARTVRSEELDGTVVVGTKVG</sequence>
<dbReference type="EC" id="2.1.1.297" evidence="1"/>
<evidence type="ECO:0000313" key="7">
    <source>
        <dbReference type="EMBL" id="TDL36672.1"/>
    </source>
</evidence>
<dbReference type="InterPro" id="IPR022446">
    <property type="entry name" value="MeTrfrase_put"/>
</dbReference>
<evidence type="ECO:0000313" key="8">
    <source>
        <dbReference type="Proteomes" id="UP000294621"/>
    </source>
</evidence>
<evidence type="ECO:0000256" key="4">
    <source>
        <dbReference type="ARBA" id="ARBA00022691"/>
    </source>
</evidence>
<dbReference type="InterPro" id="IPR029063">
    <property type="entry name" value="SAM-dependent_MTases_sf"/>
</dbReference>